<evidence type="ECO:0000256" key="1">
    <source>
        <dbReference type="SAM" id="SignalP"/>
    </source>
</evidence>
<evidence type="ECO:0000313" key="4">
    <source>
        <dbReference type="Proteomes" id="UP000061489"/>
    </source>
</evidence>
<dbReference type="EMBL" id="CP007151">
    <property type="protein sequence ID" value="AHI30217.1"/>
    <property type="molecule type" value="Genomic_DNA"/>
</dbReference>
<feature type="signal peptide" evidence="1">
    <location>
        <begin position="1"/>
        <end position="31"/>
    </location>
</feature>
<dbReference type="AlphaFoldDB" id="W5YLW9"/>
<keyword evidence="4" id="KW-1185">Reference proteome</keyword>
<evidence type="ECO:0000259" key="2">
    <source>
        <dbReference type="Pfam" id="PF04773"/>
    </source>
</evidence>
<name>W5YLW9_9GAMM</name>
<organism evidence="3 4">
    <name type="scientific">Marinobacter similis</name>
    <dbReference type="NCBI Taxonomy" id="1420916"/>
    <lineage>
        <taxon>Bacteria</taxon>
        <taxon>Pseudomonadati</taxon>
        <taxon>Pseudomonadota</taxon>
        <taxon>Gammaproteobacteria</taxon>
        <taxon>Pseudomonadales</taxon>
        <taxon>Marinobacteraceae</taxon>
        <taxon>Marinobacter</taxon>
    </lineage>
</organism>
<dbReference type="Pfam" id="PF04773">
    <property type="entry name" value="FecR"/>
    <property type="match status" value="1"/>
</dbReference>
<dbReference type="KEGG" id="msx:AU14_15615"/>
<feature type="chain" id="PRO_5004876662" description="FecR protein domain-containing protein" evidence="1">
    <location>
        <begin position="32"/>
        <end position="375"/>
    </location>
</feature>
<accession>W5YLW9</accession>
<evidence type="ECO:0000313" key="3">
    <source>
        <dbReference type="EMBL" id="AHI30217.1"/>
    </source>
</evidence>
<reference evidence="3 4" key="1">
    <citation type="journal article" date="2014" name="Genome Announc.">
        <title>Draft Genome Sequences of Marinobacter similis A3d10T and Marinobacter salarius R9SW1T.</title>
        <authorList>
            <person name="Ivanova E.P."/>
            <person name="Ng H.J."/>
            <person name="Webb H.K."/>
            <person name="Feng G."/>
            <person name="Oshima K."/>
            <person name="Hattori M."/>
            <person name="Ohkuma M."/>
            <person name="Sergeev A.F."/>
            <person name="Mikhailov V.V."/>
            <person name="Crawford R.J."/>
            <person name="Sawabe T."/>
        </authorList>
    </citation>
    <scope>NUCLEOTIDE SEQUENCE [LARGE SCALE GENOMIC DNA]</scope>
    <source>
        <strain evidence="3 4">A3d10</strain>
    </source>
</reference>
<proteinExistence type="predicted"/>
<sequence>MMVFIRKLAKVSSTSLLFVVFTMTFISQAVAENATVEAVTGNLQFRYDGNESWQSAEPGATLAIPVEFQTGPGASARVSESGTSFDISANSRLALSGDGEKSDGMVTRVKQWLGTVFYDVERQPDTFKVQTPYLVATVKGTQFTIVTTDTSSFVTLKEGSLEVVDLNTGDTRLLKPGDIAGVTTEQTGIDWLQQTPDALSPAKQKLALDLATADSTFNLEDYPADAVLSMLGSDLSTNIALNLDADLGDSIGADVGAELGSEIGVDVGVEVGADVGVDIIADLGGDVGIDVGADLGDDLGLDIGVDLGDDLGVDLIADLGDDLGADIGADIGDDLGVDIGADVGDDLGVDVDIDLDDGLGLNVGLGGDEGIGIGI</sequence>
<keyword evidence="1" id="KW-0732">Signal</keyword>
<dbReference type="PANTHER" id="PTHR38731:SF3">
    <property type="entry name" value="BLL6125 PROTEIN"/>
    <property type="match status" value="1"/>
</dbReference>
<feature type="domain" description="FecR protein" evidence="2">
    <location>
        <begin position="69"/>
        <end position="161"/>
    </location>
</feature>
<dbReference type="STRING" id="1420916.AU14_15615"/>
<protein>
    <recommendedName>
        <fullName evidence="2">FecR protein domain-containing protein</fullName>
    </recommendedName>
</protein>
<gene>
    <name evidence="3" type="ORF">AU14_15615</name>
</gene>
<dbReference type="InterPro" id="IPR006860">
    <property type="entry name" value="FecR"/>
</dbReference>
<dbReference type="Proteomes" id="UP000061489">
    <property type="component" value="Chromosome"/>
</dbReference>
<dbReference type="PANTHER" id="PTHR38731">
    <property type="entry name" value="LIPL45-RELATED LIPOPROTEIN-RELATED"/>
    <property type="match status" value="1"/>
</dbReference>
<dbReference type="Gene3D" id="2.60.120.1440">
    <property type="match status" value="1"/>
</dbReference>
<dbReference type="HOGENOM" id="CLU_737319_0_0_6"/>